<name>A0A327YTB7_9FLAO</name>
<dbReference type="InterPro" id="IPR037518">
    <property type="entry name" value="MPN"/>
</dbReference>
<evidence type="ECO:0000256" key="3">
    <source>
        <dbReference type="ARBA" id="ARBA00022801"/>
    </source>
</evidence>
<feature type="domain" description="MPN" evidence="6">
    <location>
        <begin position="19"/>
        <end position="144"/>
    </location>
</feature>
<keyword evidence="3" id="KW-0378">Hydrolase</keyword>
<dbReference type="PROSITE" id="PS50249">
    <property type="entry name" value="MPN"/>
    <property type="match status" value="1"/>
</dbReference>
<dbReference type="SUPFAM" id="SSF102712">
    <property type="entry name" value="JAB1/MPN domain"/>
    <property type="match status" value="1"/>
</dbReference>
<evidence type="ECO:0000256" key="1">
    <source>
        <dbReference type="ARBA" id="ARBA00022670"/>
    </source>
</evidence>
<dbReference type="GO" id="GO:0046872">
    <property type="term" value="F:metal ion binding"/>
    <property type="evidence" value="ECO:0007669"/>
    <property type="project" value="UniProtKB-KW"/>
</dbReference>
<dbReference type="GO" id="GO:0008237">
    <property type="term" value="F:metallopeptidase activity"/>
    <property type="evidence" value="ECO:0007669"/>
    <property type="project" value="UniProtKB-KW"/>
</dbReference>
<sequence length="144" mass="16187">MEIAEIKVSYSTNKPDKLKLVQCDEVYKFILSQWDLDLIEFQEECKVILLNRANFVLGVYNLSKGGISGTVVDVRIIMGVALKCNASAIILVHNHPSGNMKPSEADKKITSKLKSACELLEISLLDHLIIYKNDYYSFAYNGNL</sequence>
<protein>
    <submittedName>
        <fullName evidence="7">DNA repair protein RadC</fullName>
    </submittedName>
</protein>
<dbReference type="Proteomes" id="UP000249620">
    <property type="component" value="Unassembled WGS sequence"/>
</dbReference>
<keyword evidence="2" id="KW-0479">Metal-binding</keyword>
<evidence type="ECO:0000256" key="2">
    <source>
        <dbReference type="ARBA" id="ARBA00022723"/>
    </source>
</evidence>
<dbReference type="PANTHER" id="PTHR30471:SF3">
    <property type="entry name" value="UPF0758 PROTEIN YEES-RELATED"/>
    <property type="match status" value="1"/>
</dbReference>
<accession>A0A327YTB7</accession>
<dbReference type="Gene3D" id="3.40.140.10">
    <property type="entry name" value="Cytidine Deaminase, domain 2"/>
    <property type="match status" value="1"/>
</dbReference>
<evidence type="ECO:0000256" key="5">
    <source>
        <dbReference type="ARBA" id="ARBA00023049"/>
    </source>
</evidence>
<dbReference type="PANTHER" id="PTHR30471">
    <property type="entry name" value="DNA REPAIR PROTEIN RADC"/>
    <property type="match status" value="1"/>
</dbReference>
<proteinExistence type="predicted"/>
<comment type="caution">
    <text evidence="7">The sequence shown here is derived from an EMBL/GenBank/DDBJ whole genome shotgun (WGS) entry which is preliminary data.</text>
</comment>
<dbReference type="AlphaFoldDB" id="A0A327YTB7"/>
<evidence type="ECO:0000313" key="8">
    <source>
        <dbReference type="Proteomes" id="UP000249620"/>
    </source>
</evidence>
<organism evidence="7 8">
    <name type="scientific">Flavobacterium aquaticum</name>
    <dbReference type="NCBI Taxonomy" id="1236486"/>
    <lineage>
        <taxon>Bacteria</taxon>
        <taxon>Pseudomonadati</taxon>
        <taxon>Bacteroidota</taxon>
        <taxon>Flavobacteriia</taxon>
        <taxon>Flavobacteriales</taxon>
        <taxon>Flavobacteriaceae</taxon>
        <taxon>Flavobacterium</taxon>
    </lineage>
</organism>
<keyword evidence="8" id="KW-1185">Reference proteome</keyword>
<keyword evidence="4" id="KW-0862">Zinc</keyword>
<keyword evidence="1" id="KW-0645">Protease</keyword>
<dbReference type="OrthoDB" id="9804482at2"/>
<dbReference type="GO" id="GO:0006508">
    <property type="term" value="P:proteolysis"/>
    <property type="evidence" value="ECO:0007669"/>
    <property type="project" value="UniProtKB-KW"/>
</dbReference>
<gene>
    <name evidence="7" type="ORF">B0I03_10222</name>
</gene>
<dbReference type="EMBL" id="QLMI01000002">
    <property type="protein sequence ID" value="RAK24173.1"/>
    <property type="molecule type" value="Genomic_DNA"/>
</dbReference>
<evidence type="ECO:0000313" key="7">
    <source>
        <dbReference type="EMBL" id="RAK24173.1"/>
    </source>
</evidence>
<dbReference type="InterPro" id="IPR001405">
    <property type="entry name" value="UPF0758"/>
</dbReference>
<dbReference type="InterPro" id="IPR025657">
    <property type="entry name" value="RadC_JAB"/>
</dbReference>
<reference evidence="7 8" key="1">
    <citation type="submission" date="2018-06" db="EMBL/GenBank/DDBJ databases">
        <title>Genomic Encyclopedia of Type Strains, Phase III (KMG-III): the genomes of soil and plant-associated and newly described type strains.</title>
        <authorList>
            <person name="Whitman W."/>
        </authorList>
    </citation>
    <scope>NUCLEOTIDE SEQUENCE [LARGE SCALE GENOMIC DNA]</scope>
    <source>
        <strain evidence="7 8">CGMCC 1.12398</strain>
    </source>
</reference>
<dbReference type="CDD" id="cd08071">
    <property type="entry name" value="MPN_DUF2466"/>
    <property type="match status" value="1"/>
</dbReference>
<evidence type="ECO:0000256" key="4">
    <source>
        <dbReference type="ARBA" id="ARBA00022833"/>
    </source>
</evidence>
<evidence type="ECO:0000259" key="6">
    <source>
        <dbReference type="PROSITE" id="PS50249"/>
    </source>
</evidence>
<dbReference type="Pfam" id="PF04002">
    <property type="entry name" value="RadC"/>
    <property type="match status" value="1"/>
</dbReference>
<dbReference type="InterPro" id="IPR020891">
    <property type="entry name" value="UPF0758_CS"/>
</dbReference>
<dbReference type="PROSITE" id="PS01302">
    <property type="entry name" value="UPF0758"/>
    <property type="match status" value="1"/>
</dbReference>
<keyword evidence="5" id="KW-0482">Metalloprotease</keyword>